<protein>
    <submittedName>
        <fullName evidence="1">Uncharacterized protein</fullName>
    </submittedName>
</protein>
<proteinExistence type="predicted"/>
<comment type="caution">
    <text evidence="1">The sequence shown here is derived from an EMBL/GenBank/DDBJ whole genome shotgun (WGS) entry which is preliminary data.</text>
</comment>
<reference evidence="1 2" key="1">
    <citation type="journal article" date="2019" name="Int. J. Syst. Evol. Microbiol.">
        <title>Photorhabdus khanii subsp. guanajuatensis subsp. nov., isolated from Heterorhabditis atacamensis, and Photorhabdus luminescens subsp. mexicana subsp. nov., isolated from Heterorhabditis mexicana entomopathogenic nematodes.</title>
        <authorList>
            <person name="Machado R.A.R."/>
            <person name="Bruno P."/>
            <person name="Arce C.C.M."/>
            <person name="Liechti N."/>
            <person name="Kohler A."/>
            <person name="Bernal J."/>
            <person name="Bruggmann R."/>
            <person name="Turlings T.C.J."/>
        </authorList>
    </citation>
    <scope>NUCLEOTIDE SEQUENCE [LARGE SCALE GENOMIC DNA]</scope>
    <source>
        <strain evidence="1 2">MEX20-17</strain>
    </source>
</reference>
<dbReference type="Proteomes" id="UP000295598">
    <property type="component" value="Unassembled WGS sequence"/>
</dbReference>
<sequence length="67" mass="7771">MARTINQILANEEPKVVTNPRFLTWRSLGRGLKLFFLKHYVEATGSKLCLDIKLPYRLVLQIQEKNG</sequence>
<dbReference type="AlphaFoldDB" id="A0A4R4JU89"/>
<accession>A0A4R4JU89</accession>
<gene>
    <name evidence="1" type="ORF">C5467_10270</name>
</gene>
<evidence type="ECO:0000313" key="2">
    <source>
        <dbReference type="Proteomes" id="UP000295598"/>
    </source>
</evidence>
<dbReference type="EMBL" id="PUJY01000014">
    <property type="protein sequence ID" value="TDB58208.1"/>
    <property type="molecule type" value="Genomic_DNA"/>
</dbReference>
<evidence type="ECO:0000313" key="1">
    <source>
        <dbReference type="EMBL" id="TDB58208.1"/>
    </source>
</evidence>
<organism evidence="1 2">
    <name type="scientific">Photorhabdus khanii subsp. guanajuatensis</name>
    <dbReference type="NCBI Taxonomy" id="2100166"/>
    <lineage>
        <taxon>Bacteria</taxon>
        <taxon>Pseudomonadati</taxon>
        <taxon>Pseudomonadota</taxon>
        <taxon>Gammaproteobacteria</taxon>
        <taxon>Enterobacterales</taxon>
        <taxon>Morganellaceae</taxon>
        <taxon>Photorhabdus</taxon>
    </lineage>
</organism>
<name>A0A4R4JU89_9GAMM</name>